<dbReference type="GO" id="GO:0071949">
    <property type="term" value="F:FAD binding"/>
    <property type="evidence" value="ECO:0007669"/>
    <property type="project" value="InterPro"/>
</dbReference>
<dbReference type="Pfam" id="PF01565">
    <property type="entry name" value="FAD_binding_4"/>
    <property type="match status" value="1"/>
</dbReference>
<keyword evidence="1" id="KW-0274">FAD</keyword>
<dbReference type="InterPro" id="IPR010031">
    <property type="entry name" value="FAD_lactone_oxidase-like"/>
</dbReference>
<dbReference type="GO" id="GO:0016899">
    <property type="term" value="F:oxidoreductase activity, acting on the CH-OH group of donors, oxygen as acceptor"/>
    <property type="evidence" value="ECO:0007669"/>
    <property type="project" value="InterPro"/>
</dbReference>
<name>A0A512BWK4_9HYPH</name>
<evidence type="ECO:0000313" key="4">
    <source>
        <dbReference type="Proteomes" id="UP000321085"/>
    </source>
</evidence>
<dbReference type="PROSITE" id="PS51387">
    <property type="entry name" value="FAD_PCMH"/>
    <property type="match status" value="1"/>
</dbReference>
<dbReference type="OrthoDB" id="143770at2"/>
<dbReference type="InterPro" id="IPR016166">
    <property type="entry name" value="FAD-bd_PCMH"/>
</dbReference>
<gene>
    <name evidence="3" type="ORF">MAE02_40300</name>
</gene>
<organism evidence="3 4">
    <name type="scientific">Microvirga aerophila</name>
    <dbReference type="NCBI Taxonomy" id="670291"/>
    <lineage>
        <taxon>Bacteria</taxon>
        <taxon>Pseudomonadati</taxon>
        <taxon>Pseudomonadota</taxon>
        <taxon>Alphaproteobacteria</taxon>
        <taxon>Hyphomicrobiales</taxon>
        <taxon>Methylobacteriaceae</taxon>
        <taxon>Microvirga</taxon>
    </lineage>
</organism>
<dbReference type="RefSeq" id="WP_114188362.1">
    <property type="nucleotide sequence ID" value="NZ_BJYU01000062.1"/>
</dbReference>
<evidence type="ECO:0000256" key="1">
    <source>
        <dbReference type="ARBA" id="ARBA00022827"/>
    </source>
</evidence>
<dbReference type="InterPro" id="IPR006094">
    <property type="entry name" value="Oxid_FAD_bind_N"/>
</dbReference>
<evidence type="ECO:0000313" key="3">
    <source>
        <dbReference type="EMBL" id="GEO16334.1"/>
    </source>
</evidence>
<proteinExistence type="predicted"/>
<dbReference type="Proteomes" id="UP000321085">
    <property type="component" value="Unassembled WGS sequence"/>
</dbReference>
<protein>
    <submittedName>
        <fullName evidence="3">Oxidoreductase</fullName>
    </submittedName>
</protein>
<dbReference type="PANTHER" id="PTHR43762:SF1">
    <property type="entry name" value="D-ARABINONO-1,4-LACTONE OXIDASE"/>
    <property type="match status" value="1"/>
</dbReference>
<dbReference type="Gene3D" id="3.30.465.10">
    <property type="match status" value="1"/>
</dbReference>
<sequence>MTELSGWGRYPRHETELISAGTPAAIPSLLAERTGLIARGRGRAYGDAAIGDQTTLGSCQLNRMRSFDPVSGRLTVEAGVQLADILAVFVPRGFFPPVVPGTKFVTVGGMIAADVHGKNHHRVGGFGNHVEEMTLALPSGETVVCSRSRNTELFEATVGGMGLTGVIVEATFCLRPIETGWMRQHTVVAGNLDEAISALSASASASYSVAWIDCLALGPSLGRSLIYAAEHASVRHVESLRPGAELFPSSRRGRVSVPIDLPPFALGRVSVSAFNELYFRAGVITSGYPFLVPWDPYFFPLDGIGDWNRIYGRRGFVQYQCVIPISAARSTLGEILERITRVGTGSFLAVLKQLGPSSGLLSFPREGYTLALDLPVSRDVLQLLNELDEIVVAAGGRLYLAKDARQSPETFMAGYPHLARFQDLRRALGADGHLVSKLSARLNI</sequence>
<dbReference type="SUPFAM" id="SSF56176">
    <property type="entry name" value="FAD-binding/transporter-associated domain-like"/>
    <property type="match status" value="1"/>
</dbReference>
<accession>A0A512BWK4</accession>
<keyword evidence="4" id="KW-1185">Reference proteome</keyword>
<dbReference type="EMBL" id="BJYU01000062">
    <property type="protein sequence ID" value="GEO16334.1"/>
    <property type="molecule type" value="Genomic_DNA"/>
</dbReference>
<feature type="domain" description="FAD-binding PCMH-type" evidence="2">
    <location>
        <begin position="10"/>
        <end position="177"/>
    </location>
</feature>
<evidence type="ECO:0000259" key="2">
    <source>
        <dbReference type="PROSITE" id="PS51387"/>
    </source>
</evidence>
<dbReference type="PANTHER" id="PTHR43762">
    <property type="entry name" value="L-GULONOLACTONE OXIDASE"/>
    <property type="match status" value="1"/>
</dbReference>
<dbReference type="InterPro" id="IPR016169">
    <property type="entry name" value="FAD-bd_PCMH_sub2"/>
</dbReference>
<dbReference type="AlphaFoldDB" id="A0A512BWK4"/>
<dbReference type="InterPro" id="IPR036318">
    <property type="entry name" value="FAD-bd_PCMH-like_sf"/>
</dbReference>
<reference evidence="3 4" key="1">
    <citation type="submission" date="2019-07" db="EMBL/GenBank/DDBJ databases">
        <title>Whole genome shotgun sequence of Microvirga aerophila NBRC 106136.</title>
        <authorList>
            <person name="Hosoyama A."/>
            <person name="Uohara A."/>
            <person name="Ohji S."/>
            <person name="Ichikawa N."/>
        </authorList>
    </citation>
    <scope>NUCLEOTIDE SEQUENCE [LARGE SCALE GENOMIC DNA]</scope>
    <source>
        <strain evidence="3 4">NBRC 106136</strain>
    </source>
</reference>
<keyword evidence="1" id="KW-0285">Flavoprotein</keyword>
<comment type="caution">
    <text evidence="3">The sequence shown here is derived from an EMBL/GenBank/DDBJ whole genome shotgun (WGS) entry which is preliminary data.</text>
</comment>